<sequence>MNIKITADSTCDLSGALLQEWNISLMPMHILMGEESYLDGVSIRPADVFAHVQNGGKMPKSAAANLVEYADFFDPFAKEYDAVIHISVSSKLSSCYQNACLAAQQFENVSVVDSQNICTGQGYLVLQAAKWAADGLLPRNITMRLQNLAKRVQLSFVLNQLDYMAKSGRCSGVLAFGANILGIKPSLAVVGGELKVMKKYRGSLPICVGKYITDQLDGRDDIDTSMVFISSCQPKPGCMEAVKAGLKKYGKFEQVYETDIGTTIGGYSGPGTIGIVFATKN</sequence>
<dbReference type="PROSITE" id="PS51482">
    <property type="entry name" value="DEGV"/>
    <property type="match status" value="1"/>
</dbReference>
<dbReference type="EMBL" id="PRLE01000008">
    <property type="protein sequence ID" value="RAW57109.1"/>
    <property type="molecule type" value="Genomic_DNA"/>
</dbReference>
<dbReference type="EMBL" id="PRKZ01000007">
    <property type="protein sequence ID" value="RAW48904.1"/>
    <property type="molecule type" value="Genomic_DNA"/>
</dbReference>
<dbReference type="OrthoDB" id="9781230at2"/>
<evidence type="ECO:0000313" key="2">
    <source>
        <dbReference type="EMBL" id="RAW48904.1"/>
    </source>
</evidence>
<dbReference type="Pfam" id="PF02645">
    <property type="entry name" value="DegV"/>
    <property type="match status" value="1"/>
</dbReference>
<keyword evidence="1" id="KW-0446">Lipid-binding</keyword>
<dbReference type="GO" id="GO:0008289">
    <property type="term" value="F:lipid binding"/>
    <property type="evidence" value="ECO:0007669"/>
    <property type="project" value="UniProtKB-KW"/>
</dbReference>
<dbReference type="NCBIfam" id="TIGR00762">
    <property type="entry name" value="DegV"/>
    <property type="match status" value="1"/>
</dbReference>
<comment type="caution">
    <text evidence="3">The sequence shown here is derived from an EMBL/GenBank/DDBJ whole genome shotgun (WGS) entry which is preliminary data.</text>
</comment>
<dbReference type="AlphaFoldDB" id="A0A329U6M7"/>
<proteinExistence type="predicted"/>
<reference evidence="4 5" key="1">
    <citation type="submission" date="2018-02" db="EMBL/GenBank/DDBJ databases">
        <title>Complete genome sequencing of Faecalibacterium prausnitzii strains isolated from the human gut.</title>
        <authorList>
            <person name="Fitzgerald B.C."/>
            <person name="Shkoporov A.N."/>
            <person name="Ross P.R."/>
            <person name="Hill C."/>
        </authorList>
    </citation>
    <scope>NUCLEOTIDE SEQUENCE [LARGE SCALE GENOMIC DNA]</scope>
    <source>
        <strain evidence="3 4">APC923/61-1</strain>
        <strain evidence="2 5">APC942/8-14-2</strain>
    </source>
</reference>
<evidence type="ECO:0000313" key="3">
    <source>
        <dbReference type="EMBL" id="RAW57109.1"/>
    </source>
</evidence>
<dbReference type="PANTHER" id="PTHR33434">
    <property type="entry name" value="DEGV DOMAIN-CONTAINING PROTEIN DR_1986-RELATED"/>
    <property type="match status" value="1"/>
</dbReference>
<evidence type="ECO:0000256" key="1">
    <source>
        <dbReference type="ARBA" id="ARBA00023121"/>
    </source>
</evidence>
<name>A0A329U6M7_9FIRM</name>
<protein>
    <submittedName>
        <fullName evidence="3">DegV family protein</fullName>
    </submittedName>
</protein>
<dbReference type="InterPro" id="IPR003797">
    <property type="entry name" value="DegV"/>
</dbReference>
<dbReference type="Proteomes" id="UP000250583">
    <property type="component" value="Unassembled WGS sequence"/>
</dbReference>
<evidence type="ECO:0000313" key="5">
    <source>
        <dbReference type="Proteomes" id="UP000251634"/>
    </source>
</evidence>
<dbReference type="Gene3D" id="3.30.1180.10">
    <property type="match status" value="1"/>
</dbReference>
<evidence type="ECO:0000313" key="4">
    <source>
        <dbReference type="Proteomes" id="UP000250583"/>
    </source>
</evidence>
<organism evidence="3 4">
    <name type="scientific">Faecalibacterium prausnitzii</name>
    <dbReference type="NCBI Taxonomy" id="853"/>
    <lineage>
        <taxon>Bacteria</taxon>
        <taxon>Bacillati</taxon>
        <taxon>Bacillota</taxon>
        <taxon>Clostridia</taxon>
        <taxon>Eubacteriales</taxon>
        <taxon>Oscillospiraceae</taxon>
        <taxon>Faecalibacterium</taxon>
    </lineage>
</organism>
<dbReference type="InterPro" id="IPR043168">
    <property type="entry name" value="DegV_C"/>
</dbReference>
<accession>A0A329U6M7</accession>
<dbReference type="Gene3D" id="3.40.50.10170">
    <property type="match status" value="1"/>
</dbReference>
<dbReference type="Proteomes" id="UP000251634">
    <property type="component" value="Unassembled WGS sequence"/>
</dbReference>
<dbReference type="PANTHER" id="PTHR33434:SF2">
    <property type="entry name" value="FATTY ACID-BINDING PROTEIN TM_1468"/>
    <property type="match status" value="1"/>
</dbReference>
<dbReference type="RefSeq" id="WP_112115990.1">
    <property type="nucleotide sequence ID" value="NZ_PRKZ01000007.1"/>
</dbReference>
<gene>
    <name evidence="3" type="ORF">C4N22_11835</name>
    <name evidence="2" type="ORF">C4N25_10315</name>
</gene>
<dbReference type="SUPFAM" id="SSF82549">
    <property type="entry name" value="DAK1/DegV-like"/>
    <property type="match status" value="1"/>
</dbReference>
<dbReference type="InterPro" id="IPR050270">
    <property type="entry name" value="DegV_domain_contain"/>
</dbReference>